<organism evidence="1 2">
    <name type="scientific">Qipengyuania marisflavi</name>
    <dbReference type="NCBI Taxonomy" id="2486356"/>
    <lineage>
        <taxon>Bacteria</taxon>
        <taxon>Pseudomonadati</taxon>
        <taxon>Pseudomonadota</taxon>
        <taxon>Alphaproteobacteria</taxon>
        <taxon>Sphingomonadales</taxon>
        <taxon>Erythrobacteraceae</taxon>
        <taxon>Qipengyuania</taxon>
    </lineage>
</organism>
<accession>A0A5S3PAE3</accession>
<protein>
    <submittedName>
        <fullName evidence="1">DUF4403 family protein</fullName>
    </submittedName>
</protein>
<keyword evidence="2" id="KW-1185">Reference proteome</keyword>
<dbReference type="AlphaFoldDB" id="A0A5S3PAE3"/>
<reference evidence="1 2" key="1">
    <citation type="submission" date="2019-05" db="EMBL/GenBank/DDBJ databases">
        <title>Erythrobacter marisflavi sp. nov., isolated from isolated from water of an estuary environment.</title>
        <authorList>
            <person name="Yoon J.-H."/>
        </authorList>
    </citation>
    <scope>NUCLEOTIDE SEQUENCE [LARGE SCALE GENOMIC DNA]</scope>
    <source>
        <strain evidence="1 2">KEM-5</strain>
    </source>
</reference>
<dbReference type="OrthoDB" id="1299766at2"/>
<sequence>MGKIGFLAVAALAGLGLSGCQQQPPFAPPPRADEAIKVAPQSSIIAVPVTADLSGLAAQLAREVPRTLWTINRKGQTCIASEKIKVAFVKLKTPKVKCDIVGTVTRGKMTIDGRGRDIIVTMPIRAVVRAKDIAGIFKQETATGNARVRAVVRLSLDSQWNPKAKVDIKYDWTDKPHVDLLGQRIEFTDRADGKLKAVVAQLERTLPRELAKLNLKRDIERLWGQAFTSLQLNESNPTVWMRVTPEQLQYGGYSLRGKRLELRLGMKAQTETFVGDRPANPERKPLPPLANLAEKPGKMLFFIPVIADYDELEPVIAQALVNRSKRPFEVPRIGPVIARFAGVEVYGTTGGRVAVGVTFRARRDDRKFGEVNGQVWLTATPVTNAGSRKVTFQDLQITGDSDRSGVDLLFKIAASPGFSQTIAAALAQNFESDYDVLMAKIEDAIDTTRQGDVLIRASIEDVKTGEVKAAGQGLYLPVWGTGTASVELAPR</sequence>
<proteinExistence type="predicted"/>
<gene>
    <name evidence="1" type="ORF">FEV51_03245</name>
</gene>
<comment type="caution">
    <text evidence="1">The sequence shown here is derived from an EMBL/GenBank/DDBJ whole genome shotgun (WGS) entry which is preliminary data.</text>
</comment>
<dbReference type="EMBL" id="VCAO01000001">
    <property type="protein sequence ID" value="TMM50502.1"/>
    <property type="molecule type" value="Genomic_DNA"/>
</dbReference>
<dbReference type="PROSITE" id="PS51257">
    <property type="entry name" value="PROKAR_LIPOPROTEIN"/>
    <property type="match status" value="1"/>
</dbReference>
<evidence type="ECO:0000313" key="2">
    <source>
        <dbReference type="Proteomes" id="UP000309668"/>
    </source>
</evidence>
<dbReference type="Proteomes" id="UP000309668">
    <property type="component" value="Unassembled WGS sequence"/>
</dbReference>
<dbReference type="InterPro" id="IPR025515">
    <property type="entry name" value="DUF4403"/>
</dbReference>
<dbReference type="Pfam" id="PF14356">
    <property type="entry name" value="DUF4403"/>
    <property type="match status" value="1"/>
</dbReference>
<name>A0A5S3PAE3_9SPHN</name>
<evidence type="ECO:0000313" key="1">
    <source>
        <dbReference type="EMBL" id="TMM50502.1"/>
    </source>
</evidence>